<keyword evidence="10" id="KW-0460">Magnesium</keyword>
<dbReference type="PANTHER" id="PTHR10642">
    <property type="entry name" value="RIBONUCLEASE H1"/>
    <property type="match status" value="1"/>
</dbReference>
<dbReference type="EC" id="3.1.26.4" evidence="5"/>
<evidence type="ECO:0000259" key="13">
    <source>
        <dbReference type="PROSITE" id="PS50879"/>
    </source>
</evidence>
<dbReference type="InterPro" id="IPR022892">
    <property type="entry name" value="RNaseHI"/>
</dbReference>
<dbReference type="GO" id="GO:0004523">
    <property type="term" value="F:RNA-DNA hybrid ribonuclease activity"/>
    <property type="evidence" value="ECO:0007669"/>
    <property type="project" value="UniProtKB-EC"/>
</dbReference>
<dbReference type="Pfam" id="PF00075">
    <property type="entry name" value="RNase_H"/>
    <property type="match status" value="1"/>
</dbReference>
<dbReference type="SUPFAM" id="SSF53098">
    <property type="entry name" value="Ribonuclease H-like"/>
    <property type="match status" value="1"/>
</dbReference>
<dbReference type="Proteomes" id="UP000216725">
    <property type="component" value="Unassembled WGS sequence"/>
</dbReference>
<organism evidence="14 15">
    <name type="scientific">Pseudoscardovia radai</name>
    <dbReference type="NCBI Taxonomy" id="987066"/>
    <lineage>
        <taxon>Bacteria</taxon>
        <taxon>Bacillati</taxon>
        <taxon>Actinomycetota</taxon>
        <taxon>Actinomycetes</taxon>
        <taxon>Bifidobacteriales</taxon>
        <taxon>Bifidobacteriaceae</taxon>
        <taxon>Pseudoscardovia</taxon>
    </lineage>
</organism>
<dbReference type="RefSeq" id="WP_094660546.1">
    <property type="nucleotide sequence ID" value="NZ_MWWR01000005.1"/>
</dbReference>
<dbReference type="InterPro" id="IPR012337">
    <property type="entry name" value="RNaseH-like_sf"/>
</dbReference>
<comment type="similarity">
    <text evidence="3">Belongs to the RNase H family.</text>
</comment>
<evidence type="ECO:0000256" key="6">
    <source>
        <dbReference type="ARBA" id="ARBA00022722"/>
    </source>
</evidence>
<keyword evidence="9" id="KW-0378">Hydrolase</keyword>
<evidence type="ECO:0000256" key="7">
    <source>
        <dbReference type="ARBA" id="ARBA00022723"/>
    </source>
</evidence>
<evidence type="ECO:0000313" key="15">
    <source>
        <dbReference type="Proteomes" id="UP000216725"/>
    </source>
</evidence>
<feature type="region of interest" description="Disordered" evidence="12">
    <location>
        <begin position="194"/>
        <end position="323"/>
    </location>
</feature>
<gene>
    <name evidence="14" type="ORF">PSRA_0718</name>
</gene>
<dbReference type="InterPro" id="IPR036397">
    <property type="entry name" value="RNaseH_sf"/>
</dbReference>
<dbReference type="PROSITE" id="PS50879">
    <property type="entry name" value="RNASE_H_1"/>
    <property type="match status" value="1"/>
</dbReference>
<evidence type="ECO:0000256" key="3">
    <source>
        <dbReference type="ARBA" id="ARBA00005300"/>
    </source>
</evidence>
<dbReference type="Gene3D" id="3.30.420.10">
    <property type="entry name" value="Ribonuclease H-like superfamily/Ribonuclease H"/>
    <property type="match status" value="1"/>
</dbReference>
<comment type="catalytic activity">
    <reaction evidence="1">
        <text>Endonucleolytic cleavage to 5'-phosphomonoester.</text>
        <dbReference type="EC" id="3.1.26.4"/>
    </reaction>
</comment>
<sequence>MADMSTITVSTDGSALGNPNGAMGWAWADHEGGRCDAGGAANGTNQIGELCAVLQALRTHRCADTLVIESDSQYAINCSTKWLRGWKRNGWHNSQKQPVKNATIIKAIDYEISHREGAVKFSWVKGHAGDEFNEKCDTLARGYAEQCKQHGTPGYLPIEGWHDLIASPYAANLRVPDDVRAALETGIASVSRTIASTPEGAEHVPAPSWARSGAGSRRAAGPASRAGAESRAGAATAPSASSAAASSSSASSSSARHTPAHAAAPHTPAHAAGSVPAPPVQGAGATRAASAARTASSTHTGSASRTASASRASMPAGESPDNSVANLVRVMDAATRRLLEASERLDAATGRYERAAARLETAVRRLDDTTGNNKTQGTLF</sequence>
<feature type="compositionally biased region" description="Low complexity" evidence="12">
    <location>
        <begin position="206"/>
        <end position="274"/>
    </location>
</feature>
<protein>
    <recommendedName>
        <fullName evidence="5">ribonuclease H</fullName>
        <ecNumber evidence="5">3.1.26.4</ecNumber>
    </recommendedName>
</protein>
<feature type="compositionally biased region" description="Low complexity" evidence="12">
    <location>
        <begin position="282"/>
        <end position="313"/>
    </location>
</feature>
<evidence type="ECO:0000256" key="12">
    <source>
        <dbReference type="SAM" id="MobiDB-lite"/>
    </source>
</evidence>
<evidence type="ECO:0000256" key="2">
    <source>
        <dbReference type="ARBA" id="ARBA00001946"/>
    </source>
</evidence>
<dbReference type="PANTHER" id="PTHR10642:SF26">
    <property type="entry name" value="RIBONUCLEASE H1"/>
    <property type="match status" value="1"/>
</dbReference>
<dbReference type="GO" id="GO:0043137">
    <property type="term" value="P:DNA replication, removal of RNA primer"/>
    <property type="evidence" value="ECO:0007669"/>
    <property type="project" value="TreeGrafter"/>
</dbReference>
<evidence type="ECO:0000256" key="1">
    <source>
        <dbReference type="ARBA" id="ARBA00000077"/>
    </source>
</evidence>
<evidence type="ECO:0000256" key="8">
    <source>
        <dbReference type="ARBA" id="ARBA00022759"/>
    </source>
</evidence>
<keyword evidence="8" id="KW-0255">Endonuclease</keyword>
<evidence type="ECO:0000256" key="10">
    <source>
        <dbReference type="ARBA" id="ARBA00022842"/>
    </source>
</evidence>
<feature type="coiled-coil region" evidence="11">
    <location>
        <begin position="331"/>
        <end position="365"/>
    </location>
</feature>
<evidence type="ECO:0000256" key="5">
    <source>
        <dbReference type="ARBA" id="ARBA00012180"/>
    </source>
</evidence>
<dbReference type="CDD" id="cd09278">
    <property type="entry name" value="RNase_HI_prokaryote_like"/>
    <property type="match status" value="1"/>
</dbReference>
<dbReference type="InterPro" id="IPR002156">
    <property type="entry name" value="RNaseH_domain"/>
</dbReference>
<comment type="caution">
    <text evidence="14">The sequence shown here is derived from an EMBL/GenBank/DDBJ whole genome shotgun (WGS) entry which is preliminary data.</text>
</comment>
<evidence type="ECO:0000256" key="4">
    <source>
        <dbReference type="ARBA" id="ARBA00011245"/>
    </source>
</evidence>
<dbReference type="OrthoDB" id="7845843at2"/>
<keyword evidence="11" id="KW-0175">Coiled coil</keyword>
<dbReference type="GO" id="GO:0046872">
    <property type="term" value="F:metal ion binding"/>
    <property type="evidence" value="ECO:0007669"/>
    <property type="project" value="UniProtKB-KW"/>
</dbReference>
<accession>A0A261EZA6</accession>
<evidence type="ECO:0000256" key="9">
    <source>
        <dbReference type="ARBA" id="ARBA00022801"/>
    </source>
</evidence>
<dbReference type="GO" id="GO:0003676">
    <property type="term" value="F:nucleic acid binding"/>
    <property type="evidence" value="ECO:0007669"/>
    <property type="project" value="InterPro"/>
</dbReference>
<proteinExistence type="inferred from homology"/>
<feature type="domain" description="RNase H type-1" evidence="13">
    <location>
        <begin position="3"/>
        <end position="145"/>
    </location>
</feature>
<comment type="subunit">
    <text evidence="4">Monomer.</text>
</comment>
<reference evidence="14 15" key="1">
    <citation type="journal article" date="2017" name="BMC Genomics">
        <title>Comparative genomic and phylogenomic analyses of the Bifidobacteriaceae family.</title>
        <authorList>
            <person name="Lugli G.A."/>
            <person name="Milani C."/>
            <person name="Turroni F."/>
            <person name="Duranti S."/>
            <person name="Mancabelli L."/>
            <person name="Mangifesta M."/>
            <person name="Ferrario C."/>
            <person name="Modesto M."/>
            <person name="Mattarelli P."/>
            <person name="Jiri K."/>
            <person name="van Sinderen D."/>
            <person name="Ventura M."/>
        </authorList>
    </citation>
    <scope>NUCLEOTIDE SEQUENCE [LARGE SCALE GENOMIC DNA]</scope>
    <source>
        <strain evidence="14 15">DSM 24742</strain>
    </source>
</reference>
<comment type="cofactor">
    <cofactor evidence="2">
        <name>Mg(2+)</name>
        <dbReference type="ChEBI" id="CHEBI:18420"/>
    </cofactor>
</comment>
<name>A0A261EZA6_9BIFI</name>
<keyword evidence="6" id="KW-0540">Nuclease</keyword>
<keyword evidence="15" id="KW-1185">Reference proteome</keyword>
<evidence type="ECO:0000313" key="14">
    <source>
        <dbReference type="EMBL" id="OZG52168.1"/>
    </source>
</evidence>
<dbReference type="InterPro" id="IPR050092">
    <property type="entry name" value="RNase_H"/>
</dbReference>
<evidence type="ECO:0000256" key="11">
    <source>
        <dbReference type="SAM" id="Coils"/>
    </source>
</evidence>
<dbReference type="AlphaFoldDB" id="A0A261EZA6"/>
<keyword evidence="7" id="KW-0479">Metal-binding</keyword>
<dbReference type="EMBL" id="MWWR01000005">
    <property type="protein sequence ID" value="OZG52168.1"/>
    <property type="molecule type" value="Genomic_DNA"/>
</dbReference>